<dbReference type="Proteomes" id="UP000078540">
    <property type="component" value="Unassembled WGS sequence"/>
</dbReference>
<evidence type="ECO:0000313" key="4">
    <source>
        <dbReference type="Proteomes" id="UP000078540"/>
    </source>
</evidence>
<keyword evidence="2" id="KW-1133">Transmembrane helix</keyword>
<dbReference type="AlphaFoldDB" id="A0A195BM60"/>
<feature type="non-terminal residue" evidence="3">
    <location>
        <position position="1"/>
    </location>
</feature>
<feature type="transmembrane region" description="Helical" evidence="2">
    <location>
        <begin position="151"/>
        <end position="175"/>
    </location>
</feature>
<feature type="region of interest" description="Disordered" evidence="1">
    <location>
        <begin position="27"/>
        <end position="49"/>
    </location>
</feature>
<feature type="transmembrane region" description="Helical" evidence="2">
    <location>
        <begin position="125"/>
        <end position="145"/>
    </location>
</feature>
<organism evidence="3 4">
    <name type="scientific">Atta colombica</name>
    <dbReference type="NCBI Taxonomy" id="520822"/>
    <lineage>
        <taxon>Eukaryota</taxon>
        <taxon>Metazoa</taxon>
        <taxon>Ecdysozoa</taxon>
        <taxon>Arthropoda</taxon>
        <taxon>Hexapoda</taxon>
        <taxon>Insecta</taxon>
        <taxon>Pterygota</taxon>
        <taxon>Neoptera</taxon>
        <taxon>Endopterygota</taxon>
        <taxon>Hymenoptera</taxon>
        <taxon>Apocrita</taxon>
        <taxon>Aculeata</taxon>
        <taxon>Formicoidea</taxon>
        <taxon>Formicidae</taxon>
        <taxon>Myrmicinae</taxon>
        <taxon>Atta</taxon>
    </lineage>
</organism>
<reference evidence="3 4" key="1">
    <citation type="submission" date="2015-09" db="EMBL/GenBank/DDBJ databases">
        <title>Atta colombica WGS genome.</title>
        <authorList>
            <person name="Nygaard S."/>
            <person name="Hu H."/>
            <person name="Boomsma J."/>
            <person name="Zhang G."/>
        </authorList>
    </citation>
    <scope>NUCLEOTIDE SEQUENCE [LARGE SCALE GENOMIC DNA]</scope>
    <source>
        <strain evidence="3">Treedump-2</strain>
        <tissue evidence="3">Whole body</tissue>
    </source>
</reference>
<evidence type="ECO:0000313" key="3">
    <source>
        <dbReference type="EMBL" id="KYM86208.1"/>
    </source>
</evidence>
<keyword evidence="2" id="KW-0812">Transmembrane</keyword>
<name>A0A195BM60_9HYME</name>
<feature type="compositionally biased region" description="Polar residues" evidence="1">
    <location>
        <begin position="38"/>
        <end position="49"/>
    </location>
</feature>
<keyword evidence="2" id="KW-0472">Membrane</keyword>
<sequence length="205" mass="23028">GATRHKHSIAWHGISIDIYTVSMGISTRSDSGRAPPNTADSDPARSTQTRESIVAFKLPSYSGGLSLPEFRATSGRIRTGNTHVKISSLIAHYRVRAVTAPISYIRAMSRSLRNIRRQNIRENRVVRFALFAGLHAPKACLATVINAVSIYSFISLFLLFLTCTVDVFSLTYIIYHREDIFCNSSDSEFLFQRRDRFAICNVIPR</sequence>
<evidence type="ECO:0000256" key="1">
    <source>
        <dbReference type="SAM" id="MobiDB-lite"/>
    </source>
</evidence>
<accession>A0A195BM60</accession>
<proteinExistence type="predicted"/>
<protein>
    <submittedName>
        <fullName evidence="3">Uncharacterized protein</fullName>
    </submittedName>
</protein>
<gene>
    <name evidence="3" type="ORF">ALC53_04175</name>
</gene>
<keyword evidence="4" id="KW-1185">Reference proteome</keyword>
<dbReference type="EMBL" id="KQ976444">
    <property type="protein sequence ID" value="KYM86208.1"/>
    <property type="molecule type" value="Genomic_DNA"/>
</dbReference>
<evidence type="ECO:0000256" key="2">
    <source>
        <dbReference type="SAM" id="Phobius"/>
    </source>
</evidence>